<name>A0A8C6EUH9_MARMA</name>
<comment type="subcellular location">
    <subcellularLocation>
        <location evidence="1">Cell membrane</location>
    </subcellularLocation>
</comment>
<proteinExistence type="predicted"/>
<keyword evidence="3" id="KW-0732">Signal</keyword>
<feature type="domain" description="Ig-like" evidence="10">
    <location>
        <begin position="1"/>
        <end position="94"/>
    </location>
</feature>
<dbReference type="GeneTree" id="ENSGT00940000163398"/>
<evidence type="ECO:0000256" key="4">
    <source>
        <dbReference type="ARBA" id="ARBA00023130"/>
    </source>
</evidence>
<dbReference type="GO" id="GO:0002250">
    <property type="term" value="P:adaptive immune response"/>
    <property type="evidence" value="ECO:0007669"/>
    <property type="project" value="UniProtKB-KW"/>
</dbReference>
<evidence type="ECO:0000259" key="10">
    <source>
        <dbReference type="PROSITE" id="PS50835"/>
    </source>
</evidence>
<reference evidence="11" key="1">
    <citation type="submission" date="2025-08" db="UniProtKB">
        <authorList>
            <consortium name="Ensembl"/>
        </authorList>
    </citation>
    <scope>IDENTIFICATION</scope>
</reference>
<evidence type="ECO:0000313" key="12">
    <source>
        <dbReference type="Proteomes" id="UP000694407"/>
    </source>
</evidence>
<keyword evidence="4" id="KW-1064">Adaptive immunity</keyword>
<dbReference type="PROSITE" id="PS50835">
    <property type="entry name" value="IG_LIKE"/>
    <property type="match status" value="1"/>
</dbReference>
<evidence type="ECO:0000256" key="1">
    <source>
        <dbReference type="ARBA" id="ARBA00004236"/>
    </source>
</evidence>
<evidence type="ECO:0000256" key="5">
    <source>
        <dbReference type="ARBA" id="ARBA00023136"/>
    </source>
</evidence>
<evidence type="ECO:0000256" key="7">
    <source>
        <dbReference type="ARBA" id="ARBA00023180"/>
    </source>
</evidence>
<dbReference type="InterPro" id="IPR051896">
    <property type="entry name" value="TCR_alpha_variable"/>
</dbReference>
<comment type="subunit">
    <text evidence="8">Alpha-beta TR is a heterodimer composed of an alpha and beta chain; disulfide-linked. The alpha-beta TR is associated with the transmembrane signaling CD3 coreceptor proteins to form the TR-CD3 (TcR or TCR). The assembly of alpha-beta TR heterodimers with CD3 occurs in the endoplasmic reticulum where a single alpha-beta TR heterodimer associates with one CD3D-CD3E heterodimer, one CD3G-CD3E heterodimer and one CD247 homodimer forming a stable octameric structure. CD3D-CD3E and CD3G-CD3E heterodimers preferentially associate with TR alpha and TR beta chains, respectively. The association of the CD247 homodimer is the last step of TcR assembly in the endoplasmic reticulum and is required for transport to the cell surface.</text>
</comment>
<keyword evidence="7" id="KW-0325">Glycoprotein</keyword>
<dbReference type="Gene3D" id="2.60.40.10">
    <property type="entry name" value="Immunoglobulins"/>
    <property type="match status" value="1"/>
</dbReference>
<evidence type="ECO:0000256" key="3">
    <source>
        <dbReference type="ARBA" id="ARBA00022729"/>
    </source>
</evidence>
<dbReference type="InterPro" id="IPR036179">
    <property type="entry name" value="Ig-like_dom_sf"/>
</dbReference>
<evidence type="ECO:0000313" key="11">
    <source>
        <dbReference type="Ensembl" id="ENSMMMP00000015925.1"/>
    </source>
</evidence>
<keyword evidence="9" id="KW-0391">Immunity</keyword>
<evidence type="ECO:0000256" key="6">
    <source>
        <dbReference type="ARBA" id="ARBA00023157"/>
    </source>
</evidence>
<dbReference type="PANTHER" id="PTHR19339">
    <property type="entry name" value="T CELL RECEPTOR ALPHA VARIABLE 39"/>
    <property type="match status" value="1"/>
</dbReference>
<keyword evidence="2" id="KW-1003">Cell membrane</keyword>
<keyword evidence="9" id="KW-1279">T cell receptor</keyword>
<dbReference type="InterPro" id="IPR013783">
    <property type="entry name" value="Ig-like_fold"/>
</dbReference>
<dbReference type="InterPro" id="IPR007110">
    <property type="entry name" value="Ig-like_dom"/>
</dbReference>
<reference evidence="11" key="2">
    <citation type="submission" date="2025-09" db="UniProtKB">
        <authorList>
            <consortium name="Ensembl"/>
        </authorList>
    </citation>
    <scope>IDENTIFICATION</scope>
</reference>
<dbReference type="SMART" id="SM00406">
    <property type="entry name" value="IGv"/>
    <property type="match status" value="1"/>
</dbReference>
<dbReference type="Proteomes" id="UP000694407">
    <property type="component" value="Unplaced"/>
</dbReference>
<keyword evidence="12" id="KW-1185">Reference proteome</keyword>
<dbReference type="PANTHER" id="PTHR19339:SF10">
    <property type="entry name" value="IG-LIKE DOMAIN-CONTAINING PROTEIN-RELATED"/>
    <property type="match status" value="1"/>
</dbReference>
<dbReference type="AlphaFoldDB" id="A0A8C6EUH9"/>
<protein>
    <recommendedName>
        <fullName evidence="10">Ig-like domain-containing protein</fullName>
    </recommendedName>
</protein>
<dbReference type="Ensembl" id="ENSMMMT00000018134.1">
    <property type="protein sequence ID" value="ENSMMMP00000015925.1"/>
    <property type="gene ID" value="ENSMMMG00000014181.1"/>
</dbReference>
<evidence type="ECO:0000256" key="8">
    <source>
        <dbReference type="ARBA" id="ARBA00038651"/>
    </source>
</evidence>
<evidence type="ECO:0000256" key="2">
    <source>
        <dbReference type="ARBA" id="ARBA00022475"/>
    </source>
</evidence>
<sequence length="94" mass="10230">SQQEEGSPRVLTIQEGENATMNCSYKSSTTTLQWYRQDSGKGPALVILIRSNEREKHSGRLTATLDTSTQRSVLSITASQAADAATYFCATDAQ</sequence>
<dbReference type="Pfam" id="PF07686">
    <property type="entry name" value="V-set"/>
    <property type="match status" value="1"/>
</dbReference>
<evidence type="ECO:0000256" key="9">
    <source>
        <dbReference type="ARBA" id="ARBA00043266"/>
    </source>
</evidence>
<dbReference type="SUPFAM" id="SSF48726">
    <property type="entry name" value="Immunoglobulin"/>
    <property type="match status" value="1"/>
</dbReference>
<dbReference type="InterPro" id="IPR013106">
    <property type="entry name" value="Ig_V-set"/>
</dbReference>
<accession>A0A8C6EUH9</accession>
<keyword evidence="6" id="KW-1015">Disulfide bond</keyword>
<dbReference type="GO" id="GO:0042101">
    <property type="term" value="C:T cell receptor complex"/>
    <property type="evidence" value="ECO:0007669"/>
    <property type="project" value="UniProtKB-KW"/>
</dbReference>
<organism evidence="11 12">
    <name type="scientific">Marmota marmota marmota</name>
    <name type="common">Alpine marmot</name>
    <dbReference type="NCBI Taxonomy" id="9994"/>
    <lineage>
        <taxon>Eukaryota</taxon>
        <taxon>Metazoa</taxon>
        <taxon>Chordata</taxon>
        <taxon>Craniata</taxon>
        <taxon>Vertebrata</taxon>
        <taxon>Euteleostomi</taxon>
        <taxon>Mammalia</taxon>
        <taxon>Eutheria</taxon>
        <taxon>Euarchontoglires</taxon>
        <taxon>Glires</taxon>
        <taxon>Rodentia</taxon>
        <taxon>Sciuromorpha</taxon>
        <taxon>Sciuridae</taxon>
        <taxon>Xerinae</taxon>
        <taxon>Marmotini</taxon>
        <taxon>Marmota</taxon>
    </lineage>
</organism>
<keyword evidence="5" id="KW-0472">Membrane</keyword>